<evidence type="ECO:0008006" key="3">
    <source>
        <dbReference type="Google" id="ProtNLM"/>
    </source>
</evidence>
<reference evidence="1 2" key="1">
    <citation type="submission" date="2019-11" db="EMBL/GenBank/DDBJ databases">
        <title>Bacillus idriensis genome.</title>
        <authorList>
            <person name="Konopka E.N."/>
            <person name="Newman J.D."/>
        </authorList>
    </citation>
    <scope>NUCLEOTIDE SEQUENCE [LARGE SCALE GENOMIC DNA]</scope>
    <source>
        <strain evidence="1 2">DSM 19097</strain>
    </source>
</reference>
<keyword evidence="2" id="KW-1185">Reference proteome</keyword>
<proteinExistence type="predicted"/>
<dbReference type="AlphaFoldDB" id="A0A6I2M8K6"/>
<dbReference type="Proteomes" id="UP000441585">
    <property type="component" value="Unassembled WGS sequence"/>
</dbReference>
<comment type="caution">
    <text evidence="1">The sequence shown here is derived from an EMBL/GenBank/DDBJ whole genome shotgun (WGS) entry which is preliminary data.</text>
</comment>
<gene>
    <name evidence="1" type="ORF">GJU41_11695</name>
</gene>
<protein>
    <recommendedName>
        <fullName evidence="3">HNH endonuclease</fullName>
    </recommendedName>
</protein>
<evidence type="ECO:0000313" key="1">
    <source>
        <dbReference type="EMBL" id="MRX54635.1"/>
    </source>
</evidence>
<accession>A0A6I2M8K6</accession>
<sequence>MAKRKRVQLEERDGVVGKECTRCGDWKSLEGFSNKKGGLGGRRSDCRECAAAAKKKYQEENHTMISERNRKYYAENRGKFVKYYEENYEKIIEQKRKYREVNPEYRRNYYASNLERHSENARKWRRNNLDKVALIQQRRRARKLLLSDVSNSYGKFSGGCVLTGENDTHWDHAIPLSTGHGGTTSGNMIPLRGDLNISKHDNNIFEWFAANRQRFELSQARFDRLIAWLASANALTTDEYREFVYWCHANKREVDEIKRDQRHSIEIWREAAGKQFPLPAYTETYYANEDDRKEVS</sequence>
<organism evidence="1 2">
    <name type="scientific">Metabacillus idriensis</name>
    <dbReference type="NCBI Taxonomy" id="324768"/>
    <lineage>
        <taxon>Bacteria</taxon>
        <taxon>Bacillati</taxon>
        <taxon>Bacillota</taxon>
        <taxon>Bacilli</taxon>
        <taxon>Bacillales</taxon>
        <taxon>Bacillaceae</taxon>
        <taxon>Metabacillus</taxon>
    </lineage>
</organism>
<dbReference type="RefSeq" id="WP_154318652.1">
    <property type="nucleotide sequence ID" value="NZ_CAJGAA010000002.1"/>
</dbReference>
<name>A0A6I2M8K6_9BACI</name>
<dbReference type="Gene3D" id="1.10.30.50">
    <property type="match status" value="1"/>
</dbReference>
<evidence type="ECO:0000313" key="2">
    <source>
        <dbReference type="Proteomes" id="UP000441585"/>
    </source>
</evidence>
<dbReference type="EMBL" id="WKKF01000002">
    <property type="protein sequence ID" value="MRX54635.1"/>
    <property type="molecule type" value="Genomic_DNA"/>
</dbReference>